<dbReference type="PROSITE" id="PS50096">
    <property type="entry name" value="IQ"/>
    <property type="match status" value="1"/>
</dbReference>
<keyword evidence="2" id="KW-1185">Reference proteome</keyword>
<evidence type="ECO:0000313" key="1">
    <source>
        <dbReference type="EMBL" id="KAK3278826.1"/>
    </source>
</evidence>
<dbReference type="InterPro" id="IPR000048">
    <property type="entry name" value="IQ_motif_EF-hand-BS"/>
</dbReference>
<evidence type="ECO:0000313" key="2">
    <source>
        <dbReference type="Proteomes" id="UP001190700"/>
    </source>
</evidence>
<name>A0AAE0GK05_9CHLO</name>
<reference evidence="1 2" key="1">
    <citation type="journal article" date="2015" name="Genome Biol. Evol.">
        <title>Comparative Genomics of a Bacterivorous Green Alga Reveals Evolutionary Causalities and Consequences of Phago-Mixotrophic Mode of Nutrition.</title>
        <authorList>
            <person name="Burns J.A."/>
            <person name="Paasch A."/>
            <person name="Narechania A."/>
            <person name="Kim E."/>
        </authorList>
    </citation>
    <scope>NUCLEOTIDE SEQUENCE [LARGE SCALE GENOMIC DNA]</scope>
    <source>
        <strain evidence="1 2">PLY_AMNH</strain>
    </source>
</reference>
<gene>
    <name evidence="1" type="ORF">CYMTET_13266</name>
</gene>
<comment type="caution">
    <text evidence="1">The sequence shown here is derived from an EMBL/GenBank/DDBJ whole genome shotgun (WGS) entry which is preliminary data.</text>
</comment>
<proteinExistence type="predicted"/>
<dbReference type="Pfam" id="PF00612">
    <property type="entry name" value="IQ"/>
    <property type="match status" value="1"/>
</dbReference>
<organism evidence="1 2">
    <name type="scientific">Cymbomonas tetramitiformis</name>
    <dbReference type="NCBI Taxonomy" id="36881"/>
    <lineage>
        <taxon>Eukaryota</taxon>
        <taxon>Viridiplantae</taxon>
        <taxon>Chlorophyta</taxon>
        <taxon>Pyramimonadophyceae</taxon>
        <taxon>Pyramimonadales</taxon>
        <taxon>Pyramimonadaceae</taxon>
        <taxon>Cymbomonas</taxon>
    </lineage>
</organism>
<dbReference type="AlphaFoldDB" id="A0AAE0GK05"/>
<dbReference type="EMBL" id="LGRX02005267">
    <property type="protein sequence ID" value="KAK3278826.1"/>
    <property type="molecule type" value="Genomic_DNA"/>
</dbReference>
<sequence length="673" mass="76162">MDLLYALTPLLAEGHEIHEKVNHMMGVLEKELDESVQGKEEEEDEEVVEVKDDRPSEVMHFFMHRNYPMAGSHAPQIKGAEVPFSLEIGNYSTMEWFSKPGRDLLVVLLDPMTLKIRHQSSYALPKQELSLAIFLESELAKVGQHGLLALFQTMMWQPEDLADELRLVLMRSGVQMSGRRKALPTADEEANQMTMRGNLFRRRLTSIMKTELKSAKKEFNSNNHPWFTIEADREARIHVSGNKRSKEWHDAATMLQARFKGQLARKVFSNAITSIGGSRAGKERRFDERPYCAMVHLTQSKSPTGENELQESMSIDVVVDNYEDELAGYLVKDPAWGKYVLVRHEDAMPGLRIDSLLKEQTLNAKAMGEMLAPVGMEREQTRVEKVRVLLHLQQNFNLISRIFQYYAIYAATPTLQVAPSPFKMSLEQFQQFVKDCHFQLPEAEVERIFEDQCTTRDLTSESEEPEGAMPCPMMKFAQFQQAVVKLAYRNYSKFSSSSPPISVKMGSVHGSLACALTMNLAAKASKLEMSPELLDEYAKSRAQLDSKYTVRAGALLTKMVIYSASDEECLNHQNWLAFLKKCHLLDAAPKKGKASSKLSIAKAFEIYVLSFAIDSVVQEIPTTYDDNEKDPVIRQEQVVASLALTAAYLQGGKKQKLPLLEAVQQLVEDCFPE</sequence>
<protein>
    <submittedName>
        <fullName evidence="1">Uncharacterized protein</fullName>
    </submittedName>
</protein>
<accession>A0AAE0GK05</accession>
<dbReference type="Proteomes" id="UP001190700">
    <property type="component" value="Unassembled WGS sequence"/>
</dbReference>